<keyword evidence="4" id="KW-1185">Reference proteome</keyword>
<keyword evidence="2" id="KW-0812">Transmembrane</keyword>
<gene>
    <name evidence="3" type="ORF">EF096_06175</name>
</gene>
<protein>
    <submittedName>
        <fullName evidence="3">Tetratricopeptide repeat protein</fullName>
    </submittedName>
</protein>
<feature type="compositionally biased region" description="Polar residues" evidence="1">
    <location>
        <begin position="108"/>
        <end position="127"/>
    </location>
</feature>
<evidence type="ECO:0000313" key="3">
    <source>
        <dbReference type="EMBL" id="ROZ86322.1"/>
    </source>
</evidence>
<keyword evidence="2" id="KW-1133">Transmembrane helix</keyword>
<dbReference type="Pfam" id="PF14559">
    <property type="entry name" value="TPR_19"/>
    <property type="match status" value="1"/>
</dbReference>
<comment type="caution">
    <text evidence="3">The sequence shown here is derived from an EMBL/GenBank/DDBJ whole genome shotgun (WGS) entry which is preliminary data.</text>
</comment>
<dbReference type="Gene3D" id="1.25.40.10">
    <property type="entry name" value="Tetratricopeptide repeat domain"/>
    <property type="match status" value="1"/>
</dbReference>
<evidence type="ECO:0000256" key="1">
    <source>
        <dbReference type="SAM" id="MobiDB-lite"/>
    </source>
</evidence>
<proteinExistence type="predicted"/>
<sequence>MSLIFDALRQHDNQPAQEPTLSGSVVTPARWIMPWVIAVLILLVGLLVVLVFQPLQSRVSVQQVEHDPVPVASVSTDSVSSEPVAGSRLSGAVLDRVVKPVGARPVQNRPNDQDAVTASASAARQNRTVLPTSPPSPPLVETPVRRVAPTIASAAVVVASEAAVQAPAQTRAVPAAPEPALAPAKVNPAELFRSFNAALAADRLEEANAVLGQTRLALGESHLMVARMQGYYCMRADCPELARQAYTRVLSRLPQDREAGYNLSVLDWQAGRKASARGRVGSMLAQYPDDESLRALQRMMERR</sequence>
<dbReference type="RefSeq" id="WP_123888752.1">
    <property type="nucleotide sequence ID" value="NZ_RKKU01000005.1"/>
</dbReference>
<reference evidence="3 4" key="1">
    <citation type="submission" date="2018-11" db="EMBL/GenBank/DDBJ databases">
        <authorList>
            <person name="Jang G.I."/>
            <person name="Hwang C.Y."/>
        </authorList>
    </citation>
    <scope>NUCLEOTIDE SEQUENCE [LARGE SCALE GENOMIC DNA]</scope>
    <source>
        <strain evidence="3 4">SSM26</strain>
    </source>
</reference>
<feature type="transmembrane region" description="Helical" evidence="2">
    <location>
        <begin position="32"/>
        <end position="52"/>
    </location>
</feature>
<dbReference type="Proteomes" id="UP000275199">
    <property type="component" value="Unassembled WGS sequence"/>
</dbReference>
<keyword evidence="2" id="KW-0472">Membrane</keyword>
<evidence type="ECO:0000256" key="2">
    <source>
        <dbReference type="SAM" id="Phobius"/>
    </source>
</evidence>
<accession>A0ABX9XJL9</accession>
<name>A0ABX9XJL9_9PSED</name>
<feature type="region of interest" description="Disordered" evidence="1">
    <location>
        <begin position="103"/>
        <end position="141"/>
    </location>
</feature>
<dbReference type="EMBL" id="RKKU01000005">
    <property type="protein sequence ID" value="ROZ86322.1"/>
    <property type="molecule type" value="Genomic_DNA"/>
</dbReference>
<evidence type="ECO:0000313" key="4">
    <source>
        <dbReference type="Proteomes" id="UP000275199"/>
    </source>
</evidence>
<dbReference type="InterPro" id="IPR011990">
    <property type="entry name" value="TPR-like_helical_dom_sf"/>
</dbReference>
<dbReference type="SUPFAM" id="SSF48452">
    <property type="entry name" value="TPR-like"/>
    <property type="match status" value="1"/>
</dbReference>
<organism evidence="3 4">
    <name type="scientific">Pseudomonas neustonica</name>
    <dbReference type="NCBI Taxonomy" id="2487346"/>
    <lineage>
        <taxon>Bacteria</taxon>
        <taxon>Pseudomonadati</taxon>
        <taxon>Pseudomonadota</taxon>
        <taxon>Gammaproteobacteria</taxon>
        <taxon>Pseudomonadales</taxon>
        <taxon>Pseudomonadaceae</taxon>
        <taxon>Pseudomonas</taxon>
    </lineage>
</organism>